<protein>
    <recommendedName>
        <fullName evidence="6">LPS-assembly lipoprotein LptE</fullName>
    </recommendedName>
</protein>
<dbReference type="GO" id="GO:0001530">
    <property type="term" value="F:lipopolysaccharide binding"/>
    <property type="evidence" value="ECO:0007669"/>
    <property type="project" value="TreeGrafter"/>
</dbReference>
<dbReference type="PANTHER" id="PTHR38098:SF1">
    <property type="entry name" value="LPS-ASSEMBLY LIPOPROTEIN LPTE"/>
    <property type="match status" value="1"/>
</dbReference>
<comment type="subcellular location">
    <subcellularLocation>
        <location evidence="6">Cell outer membrane</location>
        <topology evidence="6">Lipid-anchor</topology>
    </subcellularLocation>
</comment>
<organism evidence="7 8">
    <name type="scientific">Rhodocyclus tenuis</name>
    <name type="common">Rhodospirillum tenue</name>
    <dbReference type="NCBI Taxonomy" id="1066"/>
    <lineage>
        <taxon>Bacteria</taxon>
        <taxon>Pseudomonadati</taxon>
        <taxon>Pseudomonadota</taxon>
        <taxon>Betaproteobacteria</taxon>
        <taxon>Rhodocyclales</taxon>
        <taxon>Rhodocyclaceae</taxon>
        <taxon>Rhodocyclus</taxon>
    </lineage>
</organism>
<dbReference type="PANTHER" id="PTHR38098">
    <property type="entry name" value="LPS-ASSEMBLY LIPOPROTEIN LPTE"/>
    <property type="match status" value="1"/>
</dbReference>
<reference evidence="7 8" key="1">
    <citation type="submission" date="2019-10" db="EMBL/GenBank/DDBJ databases">
        <title>Whole-genome sequence of the purple nonsulfur photosynthetic bacterium Rhodocyclus tenuis.</title>
        <authorList>
            <person name="Kyndt J.A."/>
            <person name="Meyer T.E."/>
        </authorList>
    </citation>
    <scope>NUCLEOTIDE SEQUENCE [LARGE SCALE GENOMIC DNA]</scope>
    <source>
        <strain evidence="7 8">DSM 110</strain>
    </source>
</reference>
<gene>
    <name evidence="6" type="primary">lptE</name>
    <name evidence="7" type="ORF">GHK24_02955</name>
</gene>
<keyword evidence="2 6" id="KW-0472">Membrane</keyword>
<proteinExistence type="inferred from homology"/>
<comment type="function">
    <text evidence="6">Together with LptD, is involved in the assembly of lipopolysaccharide (LPS) at the surface of the outer membrane. Required for the proper assembly of LptD. Binds LPS and may serve as the LPS recognition site at the outer membrane.</text>
</comment>
<keyword evidence="1 6" id="KW-0732">Signal</keyword>
<evidence type="ECO:0000256" key="1">
    <source>
        <dbReference type="ARBA" id="ARBA00022729"/>
    </source>
</evidence>
<name>A0A6L5JU34_RHOTE</name>
<dbReference type="AlphaFoldDB" id="A0A6L5JU34"/>
<sequence length="171" mass="19311">MRVRTLAATAFLIAATLLAGCGFQLRGAYTLPYESLYLALPDYSELGAGLKRTIRASGATRLTDTPEDAEAIFQPTGEFREKVILSLSGSGRVREVRLRYRFNFRVVDIKGRNLVPPGEIEMTRDMSYDDSNVLSKDQEEVLLWRDMQNDMVQQMMRRLAAVKPQPANTFD</sequence>
<accession>A0A6L5JU34</accession>
<dbReference type="HAMAP" id="MF_01186">
    <property type="entry name" value="LPS_assembly_LptE"/>
    <property type="match status" value="1"/>
</dbReference>
<keyword evidence="5 6" id="KW-0449">Lipoprotein</keyword>
<comment type="similarity">
    <text evidence="6">Belongs to the LptE lipoprotein family.</text>
</comment>
<evidence type="ECO:0000256" key="3">
    <source>
        <dbReference type="ARBA" id="ARBA00023139"/>
    </source>
</evidence>
<dbReference type="InterPro" id="IPR007485">
    <property type="entry name" value="LPS_assembly_LptE"/>
</dbReference>
<dbReference type="GO" id="GO:0009279">
    <property type="term" value="C:cell outer membrane"/>
    <property type="evidence" value="ECO:0007669"/>
    <property type="project" value="UniProtKB-SubCell"/>
</dbReference>
<comment type="subunit">
    <text evidence="6">Component of the lipopolysaccharide transport and assembly complex. Interacts with LptD.</text>
</comment>
<evidence type="ECO:0000313" key="8">
    <source>
        <dbReference type="Proteomes" id="UP000480275"/>
    </source>
</evidence>
<dbReference type="GO" id="GO:0043165">
    <property type="term" value="P:Gram-negative-bacterium-type cell outer membrane assembly"/>
    <property type="evidence" value="ECO:0007669"/>
    <property type="project" value="UniProtKB-UniRule"/>
</dbReference>
<dbReference type="PROSITE" id="PS51257">
    <property type="entry name" value="PROKAR_LIPOPROTEIN"/>
    <property type="match status" value="1"/>
</dbReference>
<dbReference type="Pfam" id="PF04390">
    <property type="entry name" value="LptE"/>
    <property type="match status" value="1"/>
</dbReference>
<comment type="caution">
    <text evidence="7">The sequence shown here is derived from an EMBL/GenBank/DDBJ whole genome shotgun (WGS) entry which is preliminary data.</text>
</comment>
<dbReference type="OrthoDB" id="5298094at2"/>
<dbReference type="Gene3D" id="3.30.160.150">
    <property type="entry name" value="Lipoprotein like domain"/>
    <property type="match status" value="1"/>
</dbReference>
<dbReference type="GO" id="GO:0015920">
    <property type="term" value="P:lipopolysaccharide transport"/>
    <property type="evidence" value="ECO:0007669"/>
    <property type="project" value="TreeGrafter"/>
</dbReference>
<keyword evidence="3 6" id="KW-0564">Palmitate</keyword>
<evidence type="ECO:0000313" key="7">
    <source>
        <dbReference type="EMBL" id="MQY50739.1"/>
    </source>
</evidence>
<evidence type="ECO:0000256" key="5">
    <source>
        <dbReference type="ARBA" id="ARBA00023288"/>
    </source>
</evidence>
<keyword evidence="4 6" id="KW-0998">Cell outer membrane</keyword>
<evidence type="ECO:0000256" key="4">
    <source>
        <dbReference type="ARBA" id="ARBA00023237"/>
    </source>
</evidence>
<dbReference type="GO" id="GO:1990351">
    <property type="term" value="C:transporter complex"/>
    <property type="evidence" value="ECO:0007669"/>
    <property type="project" value="TreeGrafter"/>
</dbReference>
<evidence type="ECO:0000256" key="6">
    <source>
        <dbReference type="HAMAP-Rule" id="MF_01186"/>
    </source>
</evidence>
<evidence type="ECO:0000256" key="2">
    <source>
        <dbReference type="ARBA" id="ARBA00023136"/>
    </source>
</evidence>
<dbReference type="EMBL" id="WIXJ01000001">
    <property type="protein sequence ID" value="MQY50739.1"/>
    <property type="molecule type" value="Genomic_DNA"/>
</dbReference>
<dbReference type="Proteomes" id="UP000480275">
    <property type="component" value="Unassembled WGS sequence"/>
</dbReference>